<evidence type="ECO:0000256" key="4">
    <source>
        <dbReference type="ARBA" id="ARBA00022795"/>
    </source>
</evidence>
<dbReference type="InterPro" id="IPR035890">
    <property type="entry name" value="Anti-sigma-28_factor_FlgM_sf"/>
</dbReference>
<comment type="function">
    <text evidence="7">Responsible for the coupling of flagellin expression to flagellar assembly by preventing expression of the flagellin genes when a component of the middle class of proteins is defective. It negatively regulates flagellar genes by inhibiting the activity of FliA by directly binding to FliA.</text>
</comment>
<dbReference type="Pfam" id="PF04316">
    <property type="entry name" value="FlgM"/>
    <property type="match status" value="1"/>
</dbReference>
<evidence type="ECO:0000256" key="7">
    <source>
        <dbReference type="ARBA" id="ARBA00024739"/>
    </source>
</evidence>
<dbReference type="SUPFAM" id="SSF101498">
    <property type="entry name" value="Anti-sigma factor FlgM"/>
    <property type="match status" value="1"/>
</dbReference>
<name>A0ABV0EFZ0_9BURK</name>
<feature type="domain" description="Anti-sigma-28 factor FlgM C-terminal" evidence="10">
    <location>
        <begin position="40"/>
        <end position="92"/>
    </location>
</feature>
<evidence type="ECO:0000256" key="9">
    <source>
        <dbReference type="SAM" id="MobiDB-lite"/>
    </source>
</evidence>
<dbReference type="RefSeq" id="WP_347308698.1">
    <property type="nucleotide sequence ID" value="NZ_JBAJEX010000008.1"/>
</dbReference>
<comment type="caution">
    <text evidence="11">The sequence shown here is derived from an EMBL/GenBank/DDBJ whole genome shotgun (WGS) entry which is preliminary data.</text>
</comment>
<evidence type="ECO:0000256" key="6">
    <source>
        <dbReference type="ARBA" id="ARBA00023163"/>
    </source>
</evidence>
<dbReference type="InterPro" id="IPR031316">
    <property type="entry name" value="FlgM_C"/>
</dbReference>
<keyword evidence="11" id="KW-0966">Cell projection</keyword>
<accession>A0ABV0EFZ0</accession>
<feature type="region of interest" description="Disordered" evidence="9">
    <location>
        <begin position="1"/>
        <end position="41"/>
    </location>
</feature>
<keyword evidence="4" id="KW-1005">Bacterial flagellum biogenesis</keyword>
<organism evidence="11 12">
    <name type="scientific">Thiobacter aerophilum</name>
    <dbReference type="NCBI Taxonomy" id="3121275"/>
    <lineage>
        <taxon>Bacteria</taxon>
        <taxon>Pseudomonadati</taxon>
        <taxon>Pseudomonadota</taxon>
        <taxon>Betaproteobacteria</taxon>
        <taxon>Burkholderiales</taxon>
        <taxon>Thiobacteraceae</taxon>
        <taxon>Thiobacter</taxon>
    </lineage>
</organism>
<protein>
    <recommendedName>
        <fullName evidence="2">Negative regulator of flagellin synthesis</fullName>
    </recommendedName>
    <alternativeName>
        <fullName evidence="8">Anti-sigma-28 factor</fullName>
    </alternativeName>
</protein>
<keyword evidence="5" id="KW-0805">Transcription regulation</keyword>
<keyword evidence="3" id="KW-0678">Repressor</keyword>
<evidence type="ECO:0000256" key="1">
    <source>
        <dbReference type="ARBA" id="ARBA00005322"/>
    </source>
</evidence>
<sequence length="104" mass="11071">MKIDNSSKPVGKTQATQAPAKKAGAGRANRPATSSAASEKVDINPLSSQLQALESELERVEVVDTARVEAIKRAISEGRFKVNPDAIADRLIATVKEMVLSRKG</sequence>
<gene>
    <name evidence="11" type="primary">flgM</name>
    <name evidence="11" type="ORF">V6E02_10235</name>
</gene>
<dbReference type="NCBIfam" id="TIGR03824">
    <property type="entry name" value="FlgM_jcvi"/>
    <property type="match status" value="1"/>
</dbReference>
<keyword evidence="6" id="KW-0804">Transcription</keyword>
<reference evidence="11 12" key="1">
    <citation type="submission" date="2024-02" db="EMBL/GenBank/DDBJ databases">
        <title>New thermophilic sulfur-oxidizing bacteria from a hot springs of the Uzon caldera (Kamchatka, Russia).</title>
        <authorList>
            <person name="Dukat A.M."/>
            <person name="Elcheninov A.G."/>
            <person name="Frolov E.N."/>
        </authorList>
    </citation>
    <scope>NUCLEOTIDE SEQUENCE [LARGE SCALE GENOMIC DNA]</scope>
    <source>
        <strain evidence="11 12">AK1</strain>
    </source>
</reference>
<proteinExistence type="inferred from homology"/>
<comment type="similarity">
    <text evidence="1">Belongs to the FlgM family.</text>
</comment>
<evidence type="ECO:0000259" key="10">
    <source>
        <dbReference type="Pfam" id="PF04316"/>
    </source>
</evidence>
<dbReference type="Proteomes" id="UP001482231">
    <property type="component" value="Unassembled WGS sequence"/>
</dbReference>
<evidence type="ECO:0000256" key="5">
    <source>
        <dbReference type="ARBA" id="ARBA00023015"/>
    </source>
</evidence>
<dbReference type="InterPro" id="IPR007412">
    <property type="entry name" value="FlgM"/>
</dbReference>
<evidence type="ECO:0000313" key="11">
    <source>
        <dbReference type="EMBL" id="MEO1767588.1"/>
    </source>
</evidence>
<evidence type="ECO:0000313" key="12">
    <source>
        <dbReference type="Proteomes" id="UP001482231"/>
    </source>
</evidence>
<evidence type="ECO:0000256" key="3">
    <source>
        <dbReference type="ARBA" id="ARBA00022491"/>
    </source>
</evidence>
<evidence type="ECO:0000256" key="2">
    <source>
        <dbReference type="ARBA" id="ARBA00017823"/>
    </source>
</evidence>
<evidence type="ECO:0000256" key="8">
    <source>
        <dbReference type="ARBA" id="ARBA00030117"/>
    </source>
</evidence>
<keyword evidence="11" id="KW-0282">Flagellum</keyword>
<keyword evidence="12" id="KW-1185">Reference proteome</keyword>
<keyword evidence="11" id="KW-0969">Cilium</keyword>
<feature type="compositionally biased region" description="Low complexity" evidence="9">
    <location>
        <begin position="11"/>
        <end position="26"/>
    </location>
</feature>
<dbReference type="EMBL" id="JBAJEX010000008">
    <property type="protein sequence ID" value="MEO1767588.1"/>
    <property type="molecule type" value="Genomic_DNA"/>
</dbReference>